<dbReference type="AlphaFoldDB" id="A0A329M1I5"/>
<dbReference type="OrthoDB" id="4577825at2"/>
<gene>
    <name evidence="1" type="ORF">DQP57_06820</name>
</gene>
<accession>A0A329M1I5</accession>
<protein>
    <recommendedName>
        <fullName evidence="3">Swt1-like HEPN domain-containing protein</fullName>
    </recommendedName>
</protein>
<dbReference type="Proteomes" id="UP000250915">
    <property type="component" value="Unassembled WGS sequence"/>
</dbReference>
<sequence>MSKWLSASDRVRLASQLVSELENQFSTAVHAAVIKQFGIQTKRSPDHLFHTLLEDADDDSLAALGRHFTLDVPEKTHNEPAESPSPDINAYAELVSAETALREVIRLAVPEWIKDLTQDEVAKLKEKQTEEDKRRDGITVAEDMLDYTEIYQLEKTINKNWDAVKPVLQDKKRTDVYLSIILDIRNSIGHSRPVFAAERLLLAGAAGQIRNQLARYKAMNDGPHRHYPSLNSARDGMGTVAPSNPSLSVSQVDPFSPPPRLEVGNTVTFELEATDPRGRELIWTAYSVPGDQTPSMAGHGDYYPVIAETRGERVSFTWTVSENEVGEGRIIAITVANTGKYHRQRKWDDGCVFQYHVNPPPNA</sequence>
<evidence type="ECO:0000313" key="1">
    <source>
        <dbReference type="EMBL" id="RAV14075.1"/>
    </source>
</evidence>
<name>A0A329M1I5_9MYCO</name>
<organism evidence="1 2">
    <name type="scientific">Mycobacterium colombiense</name>
    <dbReference type="NCBI Taxonomy" id="339268"/>
    <lineage>
        <taxon>Bacteria</taxon>
        <taxon>Bacillati</taxon>
        <taxon>Actinomycetota</taxon>
        <taxon>Actinomycetes</taxon>
        <taxon>Mycobacteriales</taxon>
        <taxon>Mycobacteriaceae</taxon>
        <taxon>Mycobacterium</taxon>
        <taxon>Mycobacterium avium complex (MAC)</taxon>
    </lineage>
</organism>
<evidence type="ECO:0000313" key="2">
    <source>
        <dbReference type="Proteomes" id="UP000250915"/>
    </source>
</evidence>
<proteinExistence type="predicted"/>
<reference evidence="1 2" key="1">
    <citation type="submission" date="2018-06" db="EMBL/GenBank/DDBJ databases">
        <title>NTM in soil in Japan.</title>
        <authorList>
            <person name="Ohya K."/>
        </authorList>
    </citation>
    <scope>NUCLEOTIDE SEQUENCE [LARGE SCALE GENOMIC DNA]</scope>
    <source>
        <strain evidence="1 2">GF28</strain>
    </source>
</reference>
<comment type="caution">
    <text evidence="1">The sequence shown here is derived from an EMBL/GenBank/DDBJ whole genome shotgun (WGS) entry which is preliminary data.</text>
</comment>
<evidence type="ECO:0008006" key="3">
    <source>
        <dbReference type="Google" id="ProtNLM"/>
    </source>
</evidence>
<dbReference type="EMBL" id="QMEV01000009">
    <property type="protein sequence ID" value="RAV14075.1"/>
    <property type="molecule type" value="Genomic_DNA"/>
</dbReference>
<dbReference type="RefSeq" id="WP_112632286.1">
    <property type="nucleotide sequence ID" value="NZ_QMEV01000009.1"/>
</dbReference>